<evidence type="ECO:0000256" key="12">
    <source>
        <dbReference type="SAM" id="MobiDB-lite"/>
    </source>
</evidence>
<dbReference type="CDD" id="cd14127">
    <property type="entry name" value="STKc_CK1_fungal"/>
    <property type="match status" value="1"/>
</dbReference>
<evidence type="ECO:0000256" key="6">
    <source>
        <dbReference type="ARBA" id="ARBA00022777"/>
    </source>
</evidence>
<gene>
    <name evidence="14" type="ORF">EMPS_00245</name>
</gene>
<evidence type="ECO:0000256" key="2">
    <source>
        <dbReference type="ARBA" id="ARBA00012513"/>
    </source>
</evidence>
<dbReference type="PROSITE" id="PS00107">
    <property type="entry name" value="PROTEIN_KINASE_ATP"/>
    <property type="match status" value="1"/>
</dbReference>
<evidence type="ECO:0000313" key="15">
    <source>
        <dbReference type="Proteomes" id="UP000827284"/>
    </source>
</evidence>
<keyword evidence="4" id="KW-0808">Transferase</keyword>
<organism evidence="14 15">
    <name type="scientific">Entomortierella parvispora</name>
    <dbReference type="NCBI Taxonomy" id="205924"/>
    <lineage>
        <taxon>Eukaryota</taxon>
        <taxon>Fungi</taxon>
        <taxon>Fungi incertae sedis</taxon>
        <taxon>Mucoromycota</taxon>
        <taxon>Mortierellomycotina</taxon>
        <taxon>Mortierellomycetes</taxon>
        <taxon>Mortierellales</taxon>
        <taxon>Mortierellaceae</taxon>
        <taxon>Entomortierella</taxon>
    </lineage>
</organism>
<comment type="catalytic activity">
    <reaction evidence="8">
        <text>L-threonyl-[protein] + ATP = O-phospho-L-threonyl-[protein] + ADP + H(+)</text>
        <dbReference type="Rhea" id="RHEA:46608"/>
        <dbReference type="Rhea" id="RHEA-COMP:11060"/>
        <dbReference type="Rhea" id="RHEA-COMP:11605"/>
        <dbReference type="ChEBI" id="CHEBI:15378"/>
        <dbReference type="ChEBI" id="CHEBI:30013"/>
        <dbReference type="ChEBI" id="CHEBI:30616"/>
        <dbReference type="ChEBI" id="CHEBI:61977"/>
        <dbReference type="ChEBI" id="CHEBI:456216"/>
        <dbReference type="EC" id="2.7.11.1"/>
    </reaction>
</comment>
<comment type="catalytic activity">
    <reaction evidence="9">
        <text>L-seryl-[protein] + ATP = O-phospho-L-seryl-[protein] + ADP + H(+)</text>
        <dbReference type="Rhea" id="RHEA:17989"/>
        <dbReference type="Rhea" id="RHEA-COMP:9863"/>
        <dbReference type="Rhea" id="RHEA-COMP:11604"/>
        <dbReference type="ChEBI" id="CHEBI:15378"/>
        <dbReference type="ChEBI" id="CHEBI:29999"/>
        <dbReference type="ChEBI" id="CHEBI:30616"/>
        <dbReference type="ChEBI" id="CHEBI:83421"/>
        <dbReference type="ChEBI" id="CHEBI:456216"/>
        <dbReference type="EC" id="2.7.11.1"/>
    </reaction>
</comment>
<reference evidence="14" key="1">
    <citation type="submission" date="2021-11" db="EMBL/GenBank/DDBJ databases">
        <authorList>
            <person name="Herlambang A."/>
            <person name="Guo Y."/>
            <person name="Takashima Y."/>
            <person name="Nishizawa T."/>
        </authorList>
    </citation>
    <scope>NUCLEOTIDE SEQUENCE</scope>
    <source>
        <strain evidence="14">E1425</strain>
    </source>
</reference>
<evidence type="ECO:0000313" key="14">
    <source>
        <dbReference type="EMBL" id="GJJ67899.1"/>
    </source>
</evidence>
<reference evidence="14" key="2">
    <citation type="journal article" date="2022" name="Microbiol. Resour. Announc.">
        <title>Whole-Genome Sequence of Entomortierella parvispora E1425, a Mucoromycotan Fungus Associated with Burkholderiaceae-Related Endosymbiotic Bacteria.</title>
        <authorList>
            <person name="Herlambang A."/>
            <person name="Guo Y."/>
            <person name="Takashima Y."/>
            <person name="Narisawa K."/>
            <person name="Ohta H."/>
            <person name="Nishizawa T."/>
        </authorList>
    </citation>
    <scope>NUCLEOTIDE SEQUENCE</scope>
    <source>
        <strain evidence="14">E1425</strain>
    </source>
</reference>
<comment type="similarity">
    <text evidence="1">Belongs to the protein kinase superfamily. CK1 Ser/Thr protein kinase family. Casein kinase I subfamily.</text>
</comment>
<evidence type="ECO:0000256" key="10">
    <source>
        <dbReference type="PROSITE-ProRule" id="PRU10141"/>
    </source>
</evidence>
<dbReference type="GO" id="GO:0004674">
    <property type="term" value="F:protein serine/threonine kinase activity"/>
    <property type="evidence" value="ECO:0007669"/>
    <property type="project" value="UniProtKB-KW"/>
</dbReference>
<dbReference type="PANTHER" id="PTHR11909">
    <property type="entry name" value="CASEIN KINASE-RELATED"/>
    <property type="match status" value="1"/>
</dbReference>
<feature type="region of interest" description="Disordered" evidence="12">
    <location>
        <begin position="322"/>
        <end position="427"/>
    </location>
</feature>
<dbReference type="EC" id="2.7.11.1" evidence="2"/>
<dbReference type="PROSITE" id="PS50011">
    <property type="entry name" value="PROTEIN_KINASE_DOM"/>
    <property type="match status" value="1"/>
</dbReference>
<evidence type="ECO:0000256" key="3">
    <source>
        <dbReference type="ARBA" id="ARBA00022527"/>
    </source>
</evidence>
<evidence type="ECO:0000256" key="9">
    <source>
        <dbReference type="ARBA" id="ARBA00048679"/>
    </source>
</evidence>
<name>A0A9P3LRG9_9FUNG</name>
<evidence type="ECO:0000256" key="8">
    <source>
        <dbReference type="ARBA" id="ARBA00047899"/>
    </source>
</evidence>
<evidence type="ECO:0000256" key="1">
    <source>
        <dbReference type="ARBA" id="ARBA00005926"/>
    </source>
</evidence>
<dbReference type="GO" id="GO:0005773">
    <property type="term" value="C:vacuole"/>
    <property type="evidence" value="ECO:0007669"/>
    <property type="project" value="UniProtKB-ARBA"/>
</dbReference>
<dbReference type="AlphaFoldDB" id="A0A9P3LRG9"/>
<keyword evidence="5 10" id="KW-0547">Nucleotide-binding</keyword>
<dbReference type="SMART" id="SM00220">
    <property type="entry name" value="S_TKc"/>
    <property type="match status" value="1"/>
</dbReference>
<evidence type="ECO:0000256" key="11">
    <source>
        <dbReference type="RuleBase" id="RU000304"/>
    </source>
</evidence>
<dbReference type="InterPro" id="IPR008271">
    <property type="entry name" value="Ser/Thr_kinase_AS"/>
</dbReference>
<dbReference type="Proteomes" id="UP000827284">
    <property type="component" value="Unassembled WGS sequence"/>
</dbReference>
<dbReference type="InterPro" id="IPR050235">
    <property type="entry name" value="CK1_Ser-Thr_kinase"/>
</dbReference>
<dbReference type="OrthoDB" id="5800476at2759"/>
<feature type="compositionally biased region" description="Polar residues" evidence="12">
    <location>
        <begin position="328"/>
        <end position="338"/>
    </location>
</feature>
<dbReference type="Gene3D" id="1.10.510.10">
    <property type="entry name" value="Transferase(Phosphotransferase) domain 1"/>
    <property type="match status" value="1"/>
</dbReference>
<dbReference type="SUPFAM" id="SSF56112">
    <property type="entry name" value="Protein kinase-like (PK-like)"/>
    <property type="match status" value="1"/>
</dbReference>
<accession>A0A9P3LRG9</accession>
<feature type="domain" description="Protein kinase" evidence="13">
    <location>
        <begin position="19"/>
        <end position="281"/>
    </location>
</feature>
<evidence type="ECO:0000256" key="4">
    <source>
        <dbReference type="ARBA" id="ARBA00022679"/>
    </source>
</evidence>
<dbReference type="GO" id="GO:0005524">
    <property type="term" value="F:ATP binding"/>
    <property type="evidence" value="ECO:0007669"/>
    <property type="project" value="UniProtKB-UniRule"/>
</dbReference>
<dbReference type="PROSITE" id="PS00108">
    <property type="entry name" value="PROTEIN_KINASE_ST"/>
    <property type="match status" value="1"/>
</dbReference>
<keyword evidence="7 10" id="KW-0067">ATP-binding</keyword>
<keyword evidence="3 11" id="KW-0723">Serine/threonine-protein kinase</keyword>
<feature type="compositionally biased region" description="Polar residues" evidence="12">
    <location>
        <begin position="357"/>
        <end position="378"/>
    </location>
</feature>
<evidence type="ECO:0000256" key="7">
    <source>
        <dbReference type="ARBA" id="ARBA00022840"/>
    </source>
</evidence>
<comment type="caution">
    <text evidence="14">The sequence shown here is derived from an EMBL/GenBank/DDBJ whole genome shotgun (WGS) entry which is preliminary data.</text>
</comment>
<dbReference type="FunFam" id="3.30.200.20:FF:000538">
    <property type="entry name" value="Putative Casein kinase I"/>
    <property type="match status" value="1"/>
</dbReference>
<dbReference type="InterPro" id="IPR000719">
    <property type="entry name" value="Prot_kinase_dom"/>
</dbReference>
<feature type="binding site" evidence="10">
    <location>
        <position position="48"/>
    </location>
    <ligand>
        <name>ATP</name>
        <dbReference type="ChEBI" id="CHEBI:30616"/>
    </ligand>
</feature>
<evidence type="ECO:0000259" key="13">
    <source>
        <dbReference type="PROSITE" id="PS50011"/>
    </source>
</evidence>
<dbReference type="InterPro" id="IPR017441">
    <property type="entry name" value="Protein_kinase_ATP_BS"/>
</dbReference>
<protein>
    <recommendedName>
        <fullName evidence="2">non-specific serine/threonine protein kinase</fullName>
        <ecNumber evidence="2">2.7.11.1</ecNumber>
    </recommendedName>
</protein>
<sequence>MSSSSHSTHSSSNVVGVHYRVGKKIGEGSFGIIYEGINLLNNQQVAIKFEPRKSDAPQLRDEYRTYKILAGSTGIPNAFYFGQEGLHNILCIDLLGPSLEDLFDMCGRKFTIKTVVMVAKQMLCRIQTIHEKNLIYRDIKPDNFLVGRPHTKNANLVHVVDFGMAKQYRDPKTKQHIPYRERKSLSGTARYMSINTHLGREQSRRDDLEAMGHVFMYFLRGGLPWQGLKAATNKQKYEKIGEKKQSTPIKELCEGFPEEFGIYLNYVRKLSFEETPDYDFLRDLFTKALKSMNEVEDGVYDWMLLNNGKGWEAEADVDVYGDNGHMASASQQYSSNPLHPSGQHHDRHGSRDVHAQAQGQSQRPQGRIQQPSALVHSNSKLKHKQSQSRGQPAAQGDQDLLRDNAYSRAAPNNGNLRAEDGEGSQKKKGFWSKLIGVITCSTCRR</sequence>
<evidence type="ECO:0000256" key="5">
    <source>
        <dbReference type="ARBA" id="ARBA00022741"/>
    </source>
</evidence>
<dbReference type="EMBL" id="BQFW01000001">
    <property type="protein sequence ID" value="GJJ67899.1"/>
    <property type="molecule type" value="Genomic_DNA"/>
</dbReference>
<keyword evidence="15" id="KW-1185">Reference proteome</keyword>
<dbReference type="InterPro" id="IPR011009">
    <property type="entry name" value="Kinase-like_dom_sf"/>
</dbReference>
<dbReference type="Pfam" id="PF00069">
    <property type="entry name" value="Pkinase"/>
    <property type="match status" value="1"/>
</dbReference>
<keyword evidence="6" id="KW-0418">Kinase</keyword>
<proteinExistence type="inferred from homology"/>
<dbReference type="FunFam" id="1.10.510.10:FF:000160">
    <property type="entry name" value="Casein kinase I 1"/>
    <property type="match status" value="1"/>
</dbReference>